<sequence length="75" mass="8439">MICYLFVSFQSVSCCFTKIRKKYQTAKKSPIFRSSKSAFCSYGKGQTGSVSPIGDNENVGFVSQKNRFYNIKTEA</sequence>
<organism evidence="1 2">
    <name type="scientific">Prevotella intermedia</name>
    <dbReference type="NCBI Taxonomy" id="28131"/>
    <lineage>
        <taxon>Bacteria</taxon>
        <taxon>Pseudomonadati</taxon>
        <taxon>Bacteroidota</taxon>
        <taxon>Bacteroidia</taxon>
        <taxon>Bacteroidales</taxon>
        <taxon>Prevotellaceae</taxon>
        <taxon>Prevotella</taxon>
    </lineage>
</organism>
<dbReference type="Proteomes" id="UP000230500">
    <property type="component" value="Unassembled WGS sequence"/>
</dbReference>
<accession>A0A2G9IDG2</accession>
<gene>
    <name evidence="1" type="ORF">CUC04_10765</name>
</gene>
<dbReference type="AlphaFoldDB" id="A0A2G9IDG2"/>
<reference evidence="1 2" key="1">
    <citation type="submission" date="2017-11" db="EMBL/GenBank/DDBJ databases">
        <title>Genome sequencing of Prevotella intermedia KCOM 2069.</title>
        <authorList>
            <person name="Kook J.-K."/>
            <person name="Park S.-N."/>
            <person name="Lim Y.K."/>
        </authorList>
    </citation>
    <scope>NUCLEOTIDE SEQUENCE [LARGE SCALE GENOMIC DNA]</scope>
    <source>
        <strain evidence="1 2">KCOM 2069</strain>
    </source>
</reference>
<protein>
    <submittedName>
        <fullName evidence="1">Uncharacterized protein</fullName>
    </submittedName>
</protein>
<evidence type="ECO:0000313" key="2">
    <source>
        <dbReference type="Proteomes" id="UP000230500"/>
    </source>
</evidence>
<evidence type="ECO:0000313" key="1">
    <source>
        <dbReference type="EMBL" id="PIN27791.1"/>
    </source>
</evidence>
<comment type="caution">
    <text evidence="1">The sequence shown here is derived from an EMBL/GenBank/DDBJ whole genome shotgun (WGS) entry which is preliminary data.</text>
</comment>
<name>A0A2G9IDG2_PREIN</name>
<dbReference type="EMBL" id="PESN01000002">
    <property type="protein sequence ID" value="PIN27791.1"/>
    <property type="molecule type" value="Genomic_DNA"/>
</dbReference>
<proteinExistence type="predicted"/>